<feature type="compositionally biased region" description="Basic and acidic residues" evidence="1">
    <location>
        <begin position="193"/>
        <end position="203"/>
    </location>
</feature>
<gene>
    <name evidence="3" type="ORF">LSAA_5620</name>
</gene>
<evidence type="ECO:0000313" key="3">
    <source>
        <dbReference type="EMBL" id="CAF2841055.1"/>
    </source>
</evidence>
<dbReference type="OrthoDB" id="6336509at2759"/>
<feature type="compositionally biased region" description="Low complexity" evidence="1">
    <location>
        <begin position="102"/>
        <end position="112"/>
    </location>
</feature>
<evidence type="ECO:0000313" key="4">
    <source>
        <dbReference type="Proteomes" id="UP000675881"/>
    </source>
</evidence>
<proteinExistence type="predicted"/>
<dbReference type="AlphaFoldDB" id="A0A7R8H426"/>
<keyword evidence="4" id="KW-1185">Reference proteome</keyword>
<evidence type="ECO:0000256" key="2">
    <source>
        <dbReference type="SAM" id="Phobius"/>
    </source>
</evidence>
<feature type="region of interest" description="Disordered" evidence="1">
    <location>
        <begin position="75"/>
        <end position="115"/>
    </location>
</feature>
<sequence length="233" mass="26375">METYDNTGDFDVIYIVIVWVAFLPTVFVPWYFAQWIFLGDDISKNTLRLYLSNKTETHVNFPGISDPLWENICCPIPPQRTPTPPPPPGSSYPKKSKKKNKTSGSSSSSSAGYHQVAMRPPMSQGCQSINIVNRNNSMGFQCTCGVEPRRFQKKSISKHNATITDYGYHHQRRKNRSNSFTNGSAVPNRYSKRYLEPPDRGEDYQPLTVAPKYEKMPSANWSSSMYGLSATQV</sequence>
<dbReference type="EMBL" id="HG994593">
    <property type="protein sequence ID" value="CAF2841055.1"/>
    <property type="molecule type" value="Genomic_DNA"/>
</dbReference>
<reference evidence="3" key="1">
    <citation type="submission" date="2021-02" db="EMBL/GenBank/DDBJ databases">
        <authorList>
            <person name="Bekaert M."/>
        </authorList>
    </citation>
    <scope>NUCLEOTIDE SEQUENCE</scope>
    <source>
        <strain evidence="3">IoA-00</strain>
    </source>
</reference>
<evidence type="ECO:0000256" key="1">
    <source>
        <dbReference type="SAM" id="MobiDB-lite"/>
    </source>
</evidence>
<feature type="region of interest" description="Disordered" evidence="1">
    <location>
        <begin position="168"/>
        <end position="205"/>
    </location>
</feature>
<keyword evidence="2" id="KW-1133">Transmembrane helix</keyword>
<organism evidence="3 4">
    <name type="scientific">Lepeophtheirus salmonis</name>
    <name type="common">Salmon louse</name>
    <name type="synonym">Caligus salmonis</name>
    <dbReference type="NCBI Taxonomy" id="72036"/>
    <lineage>
        <taxon>Eukaryota</taxon>
        <taxon>Metazoa</taxon>
        <taxon>Ecdysozoa</taxon>
        <taxon>Arthropoda</taxon>
        <taxon>Crustacea</taxon>
        <taxon>Multicrustacea</taxon>
        <taxon>Hexanauplia</taxon>
        <taxon>Copepoda</taxon>
        <taxon>Siphonostomatoida</taxon>
        <taxon>Caligidae</taxon>
        <taxon>Lepeophtheirus</taxon>
    </lineage>
</organism>
<keyword evidence="2" id="KW-0472">Membrane</keyword>
<feature type="transmembrane region" description="Helical" evidence="2">
    <location>
        <begin position="12"/>
        <end position="38"/>
    </location>
</feature>
<keyword evidence="2" id="KW-0812">Transmembrane</keyword>
<dbReference type="Proteomes" id="UP000675881">
    <property type="component" value="Chromosome 14"/>
</dbReference>
<feature type="compositionally biased region" description="Pro residues" evidence="1">
    <location>
        <begin position="75"/>
        <end position="90"/>
    </location>
</feature>
<protein>
    <submittedName>
        <fullName evidence="3">(salmon louse) hypothetical protein</fullName>
    </submittedName>
</protein>
<name>A0A7R8H426_LEPSM</name>
<accession>A0A7R8H426</accession>